<feature type="transmembrane region" description="Helical" evidence="1">
    <location>
        <begin position="12"/>
        <end position="37"/>
    </location>
</feature>
<evidence type="ECO:0000256" key="1">
    <source>
        <dbReference type="SAM" id="Phobius"/>
    </source>
</evidence>
<dbReference type="EMBL" id="KX810825">
    <property type="protein sequence ID" value="APA22906.1"/>
    <property type="molecule type" value="Genomic_DNA"/>
</dbReference>
<reference evidence="5" key="2">
    <citation type="journal article" date="2018" name="Genome Biol.">
        <title>SKESA: strategic k-mer extension for scrupulous assemblies.</title>
        <authorList>
            <person name="Souvorov A."/>
            <person name="Agarwala R."/>
            <person name="Lipman D.J."/>
        </authorList>
    </citation>
    <scope>NUCLEOTIDE SEQUENCE</scope>
    <source>
        <strain evidence="5">Salmonella enterica</strain>
    </source>
</reference>
<keyword evidence="1" id="KW-0812">Transmembrane</keyword>
<dbReference type="EMBL" id="DAAGLI010000024">
    <property type="protein sequence ID" value="HAB3532478.1"/>
    <property type="molecule type" value="Genomic_DNA"/>
</dbReference>
<protein>
    <submittedName>
        <fullName evidence="5">Uncharacterized protein</fullName>
    </submittedName>
</protein>
<evidence type="ECO:0000313" key="3">
    <source>
        <dbReference type="EMBL" id="ECA5343215.1"/>
    </source>
</evidence>
<name>A0A077W4Q0_SALTM</name>
<keyword evidence="1" id="KW-1133">Transmembrane helix</keyword>
<sequence length="93" mass="10314">MGSPKFEIAEQIKMWIVVYLVCFLALYCVLSALHALYDPLNLPALTWPISWFVVPEMTSFGSALLAFVLTPGLCSIIAVLFGKSTFKKAKTKI</sequence>
<gene>
    <name evidence="4" type="ORF">A3V89_18285</name>
    <name evidence="3" type="ORF">ELS01_22825</name>
    <name evidence="5" type="ORF">GJE27_22110</name>
</gene>
<keyword evidence="1" id="KW-0472">Membrane</keyword>
<evidence type="ECO:0000313" key="2">
    <source>
        <dbReference type="EMBL" id="APA22906.1"/>
    </source>
</evidence>
<geneLocation type="plasmid" evidence="2">
    <name>pIMP4-SEM1</name>
</geneLocation>
<dbReference type="EMBL" id="AALLDS010000027">
    <property type="protein sequence ID" value="EDA7614712.1"/>
    <property type="molecule type" value="Genomic_DNA"/>
</dbReference>
<dbReference type="EMBL" id="AAHUQY010000028">
    <property type="protein sequence ID" value="ECA5343215.1"/>
    <property type="molecule type" value="Genomic_DNA"/>
</dbReference>
<reference evidence="4" key="3">
    <citation type="submission" date="2018-07" db="EMBL/GenBank/DDBJ databases">
        <authorList>
            <person name="Ashton P.M."/>
            <person name="Dallman T."/>
            <person name="Nair S."/>
            <person name="De Pinna E."/>
            <person name="Peters T."/>
            <person name="Grant K."/>
        </authorList>
    </citation>
    <scope>NUCLEOTIDE SEQUENCE</scope>
    <source>
        <strain evidence="4">116039</strain>
        <strain evidence="3">582921</strain>
    </source>
</reference>
<reference evidence="2" key="1">
    <citation type="journal article" date="2016" name="Sci. Rep.">
        <title>Isolation and plasmid characterization of carbapenemase (IMP-4) producing Salmonella enterica Typhimurium from cats.</title>
        <authorList>
            <person name="Abraham S."/>
            <person name="O'Dea M."/>
            <person name="Trott D.J."/>
            <person name="Abraham R.J."/>
            <person name="Hughes D."/>
            <person name="Pang S."/>
            <person name="McKew G."/>
            <person name="Cheong E.Y."/>
            <person name="Merlino J."/>
            <person name="Saputra S."/>
            <person name="Malik R."/>
            <person name="Gottlieb T."/>
        </authorList>
    </citation>
    <scope>NUCLEOTIDE SEQUENCE</scope>
    <source>
        <strain evidence="2">MU1</strain>
        <plasmid evidence="2">pIMP4-SEM1</plasmid>
    </source>
</reference>
<reference evidence="5" key="4">
    <citation type="submission" date="2019-06" db="EMBL/GenBank/DDBJ databases">
        <authorList>
            <consortium name="NCBI Pathogen Detection Project"/>
        </authorList>
    </citation>
    <scope>NUCLEOTIDE SEQUENCE</scope>
    <source>
        <strain evidence="5">Salmonella enterica</strain>
    </source>
</reference>
<proteinExistence type="predicted"/>
<feature type="transmembrane region" description="Helical" evidence="1">
    <location>
        <begin position="57"/>
        <end position="82"/>
    </location>
</feature>
<keyword evidence="2" id="KW-0614">Plasmid</keyword>
<accession>A0A077W4Q0</accession>
<evidence type="ECO:0000313" key="4">
    <source>
        <dbReference type="EMBL" id="EDA7614712.1"/>
    </source>
</evidence>
<organism evidence="5">
    <name type="scientific">Salmonella typhimurium</name>
    <dbReference type="NCBI Taxonomy" id="90371"/>
    <lineage>
        <taxon>Bacteria</taxon>
        <taxon>Pseudomonadati</taxon>
        <taxon>Pseudomonadota</taxon>
        <taxon>Gammaproteobacteria</taxon>
        <taxon>Enterobacterales</taxon>
        <taxon>Enterobacteriaceae</taxon>
        <taxon>Salmonella</taxon>
    </lineage>
</organism>
<dbReference type="AlphaFoldDB" id="A0A077W4Q0"/>
<evidence type="ECO:0000313" key="5">
    <source>
        <dbReference type="EMBL" id="HAB3532478.1"/>
    </source>
</evidence>
<dbReference type="RefSeq" id="WP_000535423.1">
    <property type="nucleotide sequence ID" value="NC_024983.1"/>
</dbReference>